<dbReference type="PROSITE" id="PS51257">
    <property type="entry name" value="PROKAR_LIPOPROTEIN"/>
    <property type="match status" value="1"/>
</dbReference>
<accession>F5J191</accession>
<dbReference type="Proteomes" id="UP000004913">
    <property type="component" value="Unassembled WGS sequence"/>
</dbReference>
<keyword evidence="2" id="KW-1185">Reference proteome</keyword>
<reference evidence="1 2" key="1">
    <citation type="submission" date="2011-04" db="EMBL/GenBank/DDBJ databases">
        <title>The Genome Sequence of Dysgonomonas gadei ATCC BAA-286.</title>
        <authorList>
            <consortium name="The Broad Institute Genome Sequencing Platform"/>
            <person name="Earl A."/>
            <person name="Ward D."/>
            <person name="Feldgarden M."/>
            <person name="Gevers D."/>
            <person name="Pudlo N."/>
            <person name="Martens E."/>
            <person name="Allen-Vercoe E."/>
            <person name="Young S.K."/>
            <person name="Zeng Q."/>
            <person name="Gargeya S."/>
            <person name="Fitzgerald M."/>
            <person name="Haas B."/>
            <person name="Abouelleil A."/>
            <person name="Alvarado L."/>
            <person name="Arachchi H.M."/>
            <person name="Berlin A."/>
            <person name="Brown A."/>
            <person name="Chapman S.B."/>
            <person name="Chen Z."/>
            <person name="Dunbar C."/>
            <person name="Freedman E."/>
            <person name="Gearin G."/>
            <person name="Gellesch M."/>
            <person name="Goldberg J."/>
            <person name="Griggs A."/>
            <person name="Gujja S."/>
            <person name="Heiman D."/>
            <person name="Howarth C."/>
            <person name="Larson L."/>
            <person name="Lui A."/>
            <person name="MacDonald P.J.P."/>
            <person name="Mehta T."/>
            <person name="Montmayeur A."/>
            <person name="Murphy C."/>
            <person name="Neiman D."/>
            <person name="Pearson M."/>
            <person name="Priest M."/>
            <person name="Roberts A."/>
            <person name="Saif S."/>
            <person name="Shea T."/>
            <person name="Shenoy N."/>
            <person name="Sisk P."/>
            <person name="Stolte C."/>
            <person name="Sykes S."/>
            <person name="Yandava C."/>
            <person name="Wortman J."/>
            <person name="Nusbaum C."/>
            <person name="Birren B."/>
        </authorList>
    </citation>
    <scope>NUCLEOTIDE SEQUENCE [LARGE SCALE GENOMIC DNA]</scope>
    <source>
        <strain evidence="1 2">ATCC BAA-286</strain>
    </source>
</reference>
<proteinExistence type="predicted"/>
<organism evidence="1 2">
    <name type="scientific">Dysgonomonas gadei ATCC BAA-286</name>
    <dbReference type="NCBI Taxonomy" id="742766"/>
    <lineage>
        <taxon>Bacteria</taxon>
        <taxon>Pseudomonadati</taxon>
        <taxon>Bacteroidota</taxon>
        <taxon>Bacteroidia</taxon>
        <taxon>Bacteroidales</taxon>
        <taxon>Dysgonomonadaceae</taxon>
        <taxon>Dysgonomonas</taxon>
    </lineage>
</organism>
<evidence type="ECO:0000313" key="2">
    <source>
        <dbReference type="Proteomes" id="UP000004913"/>
    </source>
</evidence>
<evidence type="ECO:0008006" key="3">
    <source>
        <dbReference type="Google" id="ProtNLM"/>
    </source>
</evidence>
<dbReference type="AlphaFoldDB" id="F5J191"/>
<comment type="caution">
    <text evidence="1">The sequence shown here is derived from an EMBL/GenBank/DDBJ whole genome shotgun (WGS) entry which is preliminary data.</text>
</comment>
<dbReference type="HOGENOM" id="CLU_2552869_0_0_10"/>
<evidence type="ECO:0000313" key="1">
    <source>
        <dbReference type="EMBL" id="EGK00465.1"/>
    </source>
</evidence>
<dbReference type="RefSeq" id="WP_006800641.1">
    <property type="nucleotide sequence ID" value="NZ_GL891987.1"/>
</dbReference>
<dbReference type="EMBL" id="ADLV01000036">
    <property type="protein sequence ID" value="EGK00465.1"/>
    <property type="molecule type" value="Genomic_DNA"/>
</dbReference>
<sequence length="82" mass="9448">MKKVFAILFSALLFGCATKKEVYLIIIGQDQVYVEPKREKETIYTNRFEKQFIGADSVFMDKLRKASKGAREAANKQLKSRL</sequence>
<gene>
    <name evidence="1" type="ORF">HMPREF9455_03108</name>
</gene>
<name>F5J191_9BACT</name>
<dbReference type="STRING" id="742766.HMPREF9455_03108"/>
<protein>
    <recommendedName>
        <fullName evidence="3">Lipoprotein</fullName>
    </recommendedName>
</protein>